<organism evidence="1 2">
    <name type="scientific">Caldalkalibacillus uzonensis</name>
    <dbReference type="NCBI Taxonomy" id="353224"/>
    <lineage>
        <taxon>Bacteria</taxon>
        <taxon>Bacillati</taxon>
        <taxon>Bacillota</taxon>
        <taxon>Bacilli</taxon>
        <taxon>Bacillales</taxon>
        <taxon>Bacillaceae</taxon>
        <taxon>Caldalkalibacillus</taxon>
    </lineage>
</organism>
<dbReference type="Gene3D" id="3.40.190.10">
    <property type="entry name" value="Periplasmic binding protein-like II"/>
    <property type="match status" value="2"/>
</dbReference>
<dbReference type="Pfam" id="PF13416">
    <property type="entry name" value="SBP_bac_8"/>
    <property type="match status" value="1"/>
</dbReference>
<proteinExistence type="predicted"/>
<comment type="caution">
    <text evidence="1">The sequence shown here is derived from an EMBL/GenBank/DDBJ whole genome shotgun (WGS) entry which is preliminary data.</text>
</comment>
<accession>A0ABU0CRW8</accession>
<dbReference type="InterPro" id="IPR006059">
    <property type="entry name" value="SBP"/>
</dbReference>
<dbReference type="SUPFAM" id="SSF53850">
    <property type="entry name" value="Periplasmic binding protein-like II"/>
    <property type="match status" value="1"/>
</dbReference>
<evidence type="ECO:0000313" key="1">
    <source>
        <dbReference type="EMBL" id="MDQ0338611.1"/>
    </source>
</evidence>
<evidence type="ECO:0000313" key="2">
    <source>
        <dbReference type="Proteomes" id="UP001232445"/>
    </source>
</evidence>
<name>A0ABU0CRW8_9BACI</name>
<dbReference type="Proteomes" id="UP001232445">
    <property type="component" value="Unassembled WGS sequence"/>
</dbReference>
<keyword evidence="2" id="KW-1185">Reference proteome</keyword>
<gene>
    <name evidence="1" type="ORF">J2S00_001397</name>
</gene>
<dbReference type="PANTHER" id="PTHR42779:SF1">
    <property type="entry name" value="PROTEIN YNJB"/>
    <property type="match status" value="1"/>
</dbReference>
<dbReference type="PANTHER" id="PTHR42779">
    <property type="entry name" value="PROTEIN YNJB"/>
    <property type="match status" value="1"/>
</dbReference>
<dbReference type="EMBL" id="JAUSUQ010000004">
    <property type="protein sequence ID" value="MDQ0338611.1"/>
    <property type="molecule type" value="Genomic_DNA"/>
</dbReference>
<dbReference type="PROSITE" id="PS51257">
    <property type="entry name" value="PROKAR_LIPOPROTEIN"/>
    <property type="match status" value="1"/>
</dbReference>
<reference evidence="1 2" key="1">
    <citation type="submission" date="2023-07" db="EMBL/GenBank/DDBJ databases">
        <title>Genomic Encyclopedia of Type Strains, Phase IV (KMG-IV): sequencing the most valuable type-strain genomes for metagenomic binning, comparative biology and taxonomic classification.</title>
        <authorList>
            <person name="Goeker M."/>
        </authorList>
    </citation>
    <scope>NUCLEOTIDE SEQUENCE [LARGE SCALE GENOMIC DNA]</scope>
    <source>
        <strain evidence="1 2">DSM 17740</strain>
    </source>
</reference>
<sequence length="398" mass="44592">MKRNFFSLLLVVFIIGIISGCGSKEGGTDSSQTSTDAAAELQEERITITFYSVAGGDEYYNDILIPLFEEQMSGKYEVLYARATPQEIISKIKAQGQNPNIDVVVTGLDGLPMGINEGVWKQLIPEFEEEVRFEELNDIARTYVEKFNGYGVPVTVGPGGPVLAYNSDKVEQPPTTFVELKSWISENPGKFMYAAVSSSGPARGFFFGLIQSLGEDMNDPQSLTQTWEYLSDIGQMIDSYPSKTSDTFNFLYDGTVDIIPHSPFWYASLKAEGIVPPNIQAVKMEDAKQIIDAHFYAMVNNLPEEKEKAVLEFINFAMSKEAQSQMLSRAMTPVNENVSADLILPDYQETYQNVLEFALPDFKDGDQLIIPEGEWVLFPDIDIINDLYTQWEERILAQ</sequence>
<protein>
    <submittedName>
        <fullName evidence="1">Spermidine/putrescine transport system substrate-binding protein</fullName>
    </submittedName>
</protein>